<name>A0A7Y8FFE1_9PSED</name>
<proteinExistence type="predicted"/>
<dbReference type="AlphaFoldDB" id="A0A7Y8FFE1"/>
<accession>A0A7Y8FFE1</accession>
<dbReference type="EMBL" id="JACARF010000025">
    <property type="protein sequence ID" value="NWE78094.1"/>
    <property type="molecule type" value="Genomic_DNA"/>
</dbReference>
<gene>
    <name evidence="1" type="ORF">HX828_21320</name>
</gene>
<comment type="caution">
    <text evidence="1">The sequence shown here is derived from an EMBL/GenBank/DDBJ whole genome shotgun (WGS) entry which is preliminary data.</text>
</comment>
<protein>
    <recommendedName>
        <fullName evidence="3">Fis family transcriptional regulator</fullName>
    </recommendedName>
</protein>
<evidence type="ECO:0008006" key="3">
    <source>
        <dbReference type="Google" id="ProtNLM"/>
    </source>
</evidence>
<dbReference type="RefSeq" id="WP_177115390.1">
    <property type="nucleotide sequence ID" value="NZ_JACARF010000025.1"/>
</dbReference>
<dbReference type="Proteomes" id="UP000537188">
    <property type="component" value="Unassembled WGS sequence"/>
</dbReference>
<evidence type="ECO:0000313" key="1">
    <source>
        <dbReference type="EMBL" id="NWE78094.1"/>
    </source>
</evidence>
<sequence>MPSTKRDSARIERRLVTTLTEVCEIAKAEITGFDWLTHEVDYAAFAQSLRVVWVFDTRANKELALSTGLDGRMRELTATALGDAGVDRPASERYVRFDSEEECHLQHGGDWRLRVARLYAVKG</sequence>
<organism evidence="1 2">
    <name type="scientific">Pseudomonas yamanorum</name>
    <dbReference type="NCBI Taxonomy" id="515393"/>
    <lineage>
        <taxon>Bacteria</taxon>
        <taxon>Pseudomonadati</taxon>
        <taxon>Pseudomonadota</taxon>
        <taxon>Gammaproteobacteria</taxon>
        <taxon>Pseudomonadales</taxon>
        <taxon>Pseudomonadaceae</taxon>
        <taxon>Pseudomonas</taxon>
    </lineage>
</organism>
<evidence type="ECO:0000313" key="2">
    <source>
        <dbReference type="Proteomes" id="UP000537188"/>
    </source>
</evidence>
<reference evidence="1 2" key="1">
    <citation type="submission" date="2020-04" db="EMBL/GenBank/DDBJ databases">
        <title>Molecular characterization of pseudomonads from Agaricus bisporus reveal novel blotch 2 pathogens in Western Europe.</title>
        <authorList>
            <person name="Taparia T."/>
            <person name="Krijger M."/>
            <person name="Haynes E."/>
            <person name="Elpinstone J.G."/>
            <person name="Noble R."/>
            <person name="Van Der Wolf J."/>
        </authorList>
    </citation>
    <scope>NUCLEOTIDE SEQUENCE [LARGE SCALE GENOMIC DNA]</scope>
    <source>
        <strain evidence="1 2">IPO3781</strain>
    </source>
</reference>